<evidence type="ECO:0000256" key="1">
    <source>
        <dbReference type="ARBA" id="ARBA00001966"/>
    </source>
</evidence>
<dbReference type="GO" id="GO:0004527">
    <property type="term" value="F:exonuclease activity"/>
    <property type="evidence" value="ECO:0007669"/>
    <property type="project" value="UniProtKB-KW"/>
</dbReference>
<dbReference type="PANTHER" id="PTHR36531:SF6">
    <property type="entry name" value="DNA REPLICATION ATP-DEPENDENT HELICASE_NUCLEASE DNA2"/>
    <property type="match status" value="1"/>
</dbReference>
<evidence type="ECO:0000256" key="12">
    <source>
        <dbReference type="ARBA" id="ARBA00023211"/>
    </source>
</evidence>
<dbReference type="Gene3D" id="3.90.320.10">
    <property type="match status" value="1"/>
</dbReference>
<dbReference type="CDD" id="cd09637">
    <property type="entry name" value="Cas4_I-A_I-B_I-C_I-D_II-B"/>
    <property type="match status" value="1"/>
</dbReference>
<dbReference type="OrthoDB" id="9781776at2"/>
<organism evidence="15 16">
    <name type="scientific">Paracidovorax anthurii</name>
    <dbReference type="NCBI Taxonomy" id="78229"/>
    <lineage>
        <taxon>Bacteria</taxon>
        <taxon>Pseudomonadati</taxon>
        <taxon>Pseudomonadota</taxon>
        <taxon>Betaproteobacteria</taxon>
        <taxon>Burkholderiales</taxon>
        <taxon>Comamonadaceae</taxon>
        <taxon>Paracidovorax</taxon>
    </lineage>
</organism>
<comment type="similarity">
    <text evidence="2 13">Belongs to the CRISPR-associated exonuclease Cas4 family.</text>
</comment>
<keyword evidence="9 13" id="KW-0408">Iron</keyword>
<dbReference type="Pfam" id="PF01930">
    <property type="entry name" value="Cas_Cas4"/>
    <property type="match status" value="1"/>
</dbReference>
<reference evidence="15 16" key="1">
    <citation type="submission" date="2018-06" db="EMBL/GenBank/DDBJ databases">
        <title>Genomic Encyclopedia of Archaeal and Bacterial Type Strains, Phase II (KMG-II): from individual species to whole genera.</title>
        <authorList>
            <person name="Goeker M."/>
        </authorList>
    </citation>
    <scope>NUCLEOTIDE SEQUENCE [LARGE SCALE GENOMIC DNA]</scope>
    <source>
        <strain evidence="15 16">CFPB 3232</strain>
    </source>
</reference>
<evidence type="ECO:0000256" key="6">
    <source>
        <dbReference type="ARBA" id="ARBA00022723"/>
    </source>
</evidence>
<dbReference type="InterPro" id="IPR013343">
    <property type="entry name" value="CRISPR-assoc_prot_Cas4"/>
</dbReference>
<dbReference type="Proteomes" id="UP000248856">
    <property type="component" value="Unassembled WGS sequence"/>
</dbReference>
<evidence type="ECO:0000259" key="14">
    <source>
        <dbReference type="Pfam" id="PF01930"/>
    </source>
</evidence>
<dbReference type="InterPro" id="IPR022765">
    <property type="entry name" value="Dna2/Cas4_DUF83"/>
</dbReference>
<dbReference type="GO" id="GO:0046872">
    <property type="term" value="F:metal ion binding"/>
    <property type="evidence" value="ECO:0007669"/>
    <property type="project" value="UniProtKB-KW"/>
</dbReference>
<evidence type="ECO:0000256" key="10">
    <source>
        <dbReference type="ARBA" id="ARBA00023014"/>
    </source>
</evidence>
<keyword evidence="5 13" id="KW-0540">Nuclease</keyword>
<accession>A0A328ZC78</accession>
<evidence type="ECO:0000256" key="7">
    <source>
        <dbReference type="ARBA" id="ARBA00022801"/>
    </source>
</evidence>
<dbReference type="InterPro" id="IPR051827">
    <property type="entry name" value="Cas4_exonuclease"/>
</dbReference>
<dbReference type="InterPro" id="IPR011604">
    <property type="entry name" value="PDDEXK-like_dom_sf"/>
</dbReference>
<evidence type="ECO:0000256" key="5">
    <source>
        <dbReference type="ARBA" id="ARBA00022722"/>
    </source>
</evidence>
<keyword evidence="8 13" id="KW-0269">Exonuclease</keyword>
<evidence type="ECO:0000256" key="4">
    <source>
        <dbReference type="ARBA" id="ARBA00020049"/>
    </source>
</evidence>
<comment type="cofactor">
    <cofactor evidence="13">
        <name>Mg(2+)</name>
        <dbReference type="ChEBI" id="CHEBI:18420"/>
    </cofactor>
    <cofactor evidence="13">
        <name>Mn(2+)</name>
        <dbReference type="ChEBI" id="CHEBI:29035"/>
    </cofactor>
    <text evidence="13">Mg(2+) or Mn(2+) required for ssDNA cleavage activity.</text>
</comment>
<comment type="caution">
    <text evidence="15">The sequence shown here is derived from an EMBL/GenBank/DDBJ whole genome shotgun (WGS) entry which is preliminary data.</text>
</comment>
<keyword evidence="12 13" id="KW-0464">Manganese</keyword>
<dbReference type="NCBIfam" id="TIGR00372">
    <property type="entry name" value="cas4"/>
    <property type="match status" value="1"/>
</dbReference>
<dbReference type="AlphaFoldDB" id="A0A328ZC78"/>
<gene>
    <name evidence="15" type="ORF">AX018_101813</name>
</gene>
<comment type="function">
    <text evidence="13">CRISPR (clustered regularly interspaced short palindromic repeat) is an adaptive immune system that provides protection against mobile genetic elements (viruses, transposable elements and conjugative plasmids). CRISPR clusters contain sequences complementary to antecedent mobile elements and target invading nucleic acids. CRISPR clusters are transcribed and processed into CRISPR RNA (crRNA).</text>
</comment>
<evidence type="ECO:0000256" key="13">
    <source>
        <dbReference type="RuleBase" id="RU365022"/>
    </source>
</evidence>
<evidence type="ECO:0000313" key="16">
    <source>
        <dbReference type="Proteomes" id="UP000248856"/>
    </source>
</evidence>
<feature type="domain" description="DUF83" evidence="14">
    <location>
        <begin position="10"/>
        <end position="189"/>
    </location>
</feature>
<dbReference type="GO" id="GO:0051607">
    <property type="term" value="P:defense response to virus"/>
    <property type="evidence" value="ECO:0007669"/>
    <property type="project" value="UniProtKB-KW"/>
</dbReference>
<keyword evidence="7 13" id="KW-0378">Hydrolase</keyword>
<dbReference type="EMBL" id="QLTA01000018">
    <property type="protein sequence ID" value="RAR82232.1"/>
    <property type="molecule type" value="Genomic_DNA"/>
</dbReference>
<evidence type="ECO:0000256" key="9">
    <source>
        <dbReference type="ARBA" id="ARBA00023004"/>
    </source>
</evidence>
<keyword evidence="11 13" id="KW-0051">Antiviral defense</keyword>
<dbReference type="RefSeq" id="WP_111877310.1">
    <property type="nucleotide sequence ID" value="NZ_CBCSGC010000030.1"/>
</dbReference>
<dbReference type="PANTHER" id="PTHR36531">
    <property type="entry name" value="CRISPR-ASSOCIATED EXONUCLEASE CAS4"/>
    <property type="match status" value="1"/>
</dbReference>
<evidence type="ECO:0000313" key="15">
    <source>
        <dbReference type="EMBL" id="RAR82232.1"/>
    </source>
</evidence>
<name>A0A328ZC78_9BURK</name>
<sequence>MDDENFIPLSALQHYLYCPRQCALIHVEQQWAESRHTAEGRLLHERADQPRADRRRGVRTVTAMPLAHPALRIAGIADAVEFHATPGGEERALPVEYKRGRPKAHRADEVQLCAQALCLEAMLDQPVADGALFYGATRRRQDVAFDGELRRLTLETIEATRAMLASGTTPTAAYQPRRCDACSLIDLCQPRLLARASGVNDWLARQLASSTAVSPTDGGTACAGS</sequence>
<keyword evidence="6 13" id="KW-0479">Metal-binding</keyword>
<evidence type="ECO:0000256" key="8">
    <source>
        <dbReference type="ARBA" id="ARBA00022839"/>
    </source>
</evidence>
<dbReference type="EC" id="3.1.12.1" evidence="3 13"/>
<keyword evidence="16" id="KW-1185">Reference proteome</keyword>
<keyword evidence="10 13" id="KW-0411">Iron-sulfur</keyword>
<evidence type="ECO:0000256" key="3">
    <source>
        <dbReference type="ARBA" id="ARBA00012768"/>
    </source>
</evidence>
<protein>
    <recommendedName>
        <fullName evidence="4 13">CRISPR-associated exonuclease Cas4</fullName>
        <ecNumber evidence="3 13">3.1.12.1</ecNumber>
    </recommendedName>
</protein>
<evidence type="ECO:0000256" key="2">
    <source>
        <dbReference type="ARBA" id="ARBA00009189"/>
    </source>
</evidence>
<proteinExistence type="inferred from homology"/>
<dbReference type="GO" id="GO:0051536">
    <property type="term" value="F:iron-sulfur cluster binding"/>
    <property type="evidence" value="ECO:0007669"/>
    <property type="project" value="UniProtKB-KW"/>
</dbReference>
<comment type="cofactor">
    <cofactor evidence="13">
        <name>iron-sulfur cluster</name>
        <dbReference type="ChEBI" id="CHEBI:30408"/>
    </cofactor>
</comment>
<comment type="cofactor">
    <cofactor evidence="1">
        <name>[4Fe-4S] cluster</name>
        <dbReference type="ChEBI" id="CHEBI:49883"/>
    </cofactor>
</comment>
<evidence type="ECO:0000256" key="11">
    <source>
        <dbReference type="ARBA" id="ARBA00023118"/>
    </source>
</evidence>